<evidence type="ECO:0000256" key="5">
    <source>
        <dbReference type="ARBA" id="ARBA00022842"/>
    </source>
</evidence>
<dbReference type="Gene3D" id="3.40.50.1010">
    <property type="entry name" value="5'-nuclease"/>
    <property type="match status" value="1"/>
</dbReference>
<dbReference type="PANTHER" id="PTHR35901">
    <property type="entry name" value="RIBONUCLEASE VAPC3"/>
    <property type="match status" value="1"/>
</dbReference>
<dbReference type="InterPro" id="IPR051619">
    <property type="entry name" value="TypeII_TA_RNase_PINc/VapC"/>
</dbReference>
<dbReference type="InterPro" id="IPR044153">
    <property type="entry name" value="PIN_Pae0151-like"/>
</dbReference>
<comment type="similarity">
    <text evidence="6">Belongs to the PINc/VapC protein family.</text>
</comment>
<dbReference type="GO" id="GO:0090729">
    <property type="term" value="F:toxin activity"/>
    <property type="evidence" value="ECO:0007669"/>
    <property type="project" value="UniProtKB-KW"/>
</dbReference>
<keyword evidence="5 6" id="KW-0460">Magnesium</keyword>
<evidence type="ECO:0000256" key="4">
    <source>
        <dbReference type="ARBA" id="ARBA00022801"/>
    </source>
</evidence>
<keyword evidence="6" id="KW-0800">Toxin</keyword>
<feature type="domain" description="PIN" evidence="7">
    <location>
        <begin position="12"/>
        <end position="133"/>
    </location>
</feature>
<protein>
    <recommendedName>
        <fullName evidence="6">Ribonuclease VapC</fullName>
        <shortName evidence="6">RNase VapC</shortName>
        <ecNumber evidence="6">3.1.-.-</ecNumber>
    </recommendedName>
    <alternativeName>
        <fullName evidence="6">Toxin VapC</fullName>
    </alternativeName>
</protein>
<evidence type="ECO:0000256" key="3">
    <source>
        <dbReference type="ARBA" id="ARBA00022723"/>
    </source>
</evidence>
<keyword evidence="2 6" id="KW-0540">Nuclease</keyword>
<dbReference type="InterPro" id="IPR022907">
    <property type="entry name" value="VapC_family"/>
</dbReference>
<evidence type="ECO:0000256" key="2">
    <source>
        <dbReference type="ARBA" id="ARBA00022722"/>
    </source>
</evidence>
<dbReference type="EC" id="3.1.-.-" evidence="6"/>
<name>A0A7W9D1V7_9HYPH</name>
<dbReference type="Pfam" id="PF01850">
    <property type="entry name" value="PIN"/>
    <property type="match status" value="1"/>
</dbReference>
<feature type="binding site" evidence="6">
    <location>
        <position position="14"/>
    </location>
    <ligand>
        <name>Mg(2+)</name>
        <dbReference type="ChEBI" id="CHEBI:18420"/>
    </ligand>
</feature>
<dbReference type="GO" id="GO:0004540">
    <property type="term" value="F:RNA nuclease activity"/>
    <property type="evidence" value="ECO:0007669"/>
    <property type="project" value="InterPro"/>
</dbReference>
<sequence>MEAGRPPLMAFIVDASIAGAWLLPDEENTVAERAMARMADEDAWAPDLLRHEIRSILLSAERRGRISDDLVHSALARFRGLPLKLVGPGDDIEVVRLSRKYRLSAYDAAYLALALLEHLPLATLDRRLAEAAGAEGIPLLGPIEHEH</sequence>
<comment type="caution">
    <text evidence="8">The sequence shown here is derived from an EMBL/GenBank/DDBJ whole genome shotgun (WGS) entry which is preliminary data.</text>
</comment>
<dbReference type="PANTHER" id="PTHR35901:SF1">
    <property type="entry name" value="EXONUCLEASE VAPC9"/>
    <property type="match status" value="1"/>
</dbReference>
<feature type="binding site" evidence="6">
    <location>
        <position position="107"/>
    </location>
    <ligand>
        <name>Mg(2+)</name>
        <dbReference type="ChEBI" id="CHEBI:18420"/>
    </ligand>
</feature>
<comment type="cofactor">
    <cofactor evidence="6">
        <name>Mg(2+)</name>
        <dbReference type="ChEBI" id="CHEBI:18420"/>
    </cofactor>
</comment>
<dbReference type="HAMAP" id="MF_00265">
    <property type="entry name" value="VapC_Nob1"/>
    <property type="match status" value="1"/>
</dbReference>
<dbReference type="EMBL" id="JACHBI010000006">
    <property type="protein sequence ID" value="MBB5574697.1"/>
    <property type="molecule type" value="Genomic_DNA"/>
</dbReference>
<dbReference type="InterPro" id="IPR029060">
    <property type="entry name" value="PIN-like_dom_sf"/>
</dbReference>
<dbReference type="InterPro" id="IPR002716">
    <property type="entry name" value="PIN_dom"/>
</dbReference>
<evidence type="ECO:0000256" key="6">
    <source>
        <dbReference type="HAMAP-Rule" id="MF_00265"/>
    </source>
</evidence>
<evidence type="ECO:0000259" key="7">
    <source>
        <dbReference type="Pfam" id="PF01850"/>
    </source>
</evidence>
<evidence type="ECO:0000256" key="1">
    <source>
        <dbReference type="ARBA" id="ARBA00022649"/>
    </source>
</evidence>
<dbReference type="GO" id="GO:0016787">
    <property type="term" value="F:hydrolase activity"/>
    <property type="evidence" value="ECO:0007669"/>
    <property type="project" value="UniProtKB-KW"/>
</dbReference>
<evidence type="ECO:0000313" key="8">
    <source>
        <dbReference type="EMBL" id="MBB5574697.1"/>
    </source>
</evidence>
<evidence type="ECO:0000313" key="9">
    <source>
        <dbReference type="Proteomes" id="UP000549882"/>
    </source>
</evidence>
<gene>
    <name evidence="6" type="primary">vapC</name>
    <name evidence="8" type="ORF">GGD50_003326</name>
</gene>
<dbReference type="Proteomes" id="UP000549882">
    <property type="component" value="Unassembled WGS sequence"/>
</dbReference>
<proteinExistence type="inferred from homology"/>
<keyword evidence="9" id="KW-1185">Reference proteome</keyword>
<dbReference type="AlphaFoldDB" id="A0A7W9D1V7"/>
<reference evidence="8 9" key="1">
    <citation type="submission" date="2020-08" db="EMBL/GenBank/DDBJ databases">
        <title>Genomic Encyclopedia of Type Strains, Phase IV (KMG-V): Genome sequencing to study the core and pangenomes of soil and plant-associated prokaryotes.</title>
        <authorList>
            <person name="Whitman W."/>
        </authorList>
    </citation>
    <scope>NUCLEOTIDE SEQUENCE [LARGE SCALE GENOMIC DNA]</scope>
    <source>
        <strain evidence="8 9">SEMIA 4064</strain>
    </source>
</reference>
<dbReference type="CDD" id="cd09873">
    <property type="entry name" value="PIN_Pae0151-like"/>
    <property type="match status" value="1"/>
</dbReference>
<dbReference type="RefSeq" id="WP_343069943.1">
    <property type="nucleotide sequence ID" value="NZ_JACHBI010000006.1"/>
</dbReference>
<dbReference type="GO" id="GO:0000287">
    <property type="term" value="F:magnesium ion binding"/>
    <property type="evidence" value="ECO:0007669"/>
    <property type="project" value="UniProtKB-UniRule"/>
</dbReference>
<organism evidence="8 9">
    <name type="scientific">Rhizobium paranaense</name>
    <dbReference type="NCBI Taxonomy" id="1650438"/>
    <lineage>
        <taxon>Bacteria</taxon>
        <taxon>Pseudomonadati</taxon>
        <taxon>Pseudomonadota</taxon>
        <taxon>Alphaproteobacteria</taxon>
        <taxon>Hyphomicrobiales</taxon>
        <taxon>Rhizobiaceae</taxon>
        <taxon>Rhizobium/Agrobacterium group</taxon>
        <taxon>Rhizobium</taxon>
    </lineage>
</organism>
<keyword evidence="3 6" id="KW-0479">Metal-binding</keyword>
<keyword evidence="1 6" id="KW-1277">Toxin-antitoxin system</keyword>
<accession>A0A7W9D1V7</accession>
<keyword evidence="4 6" id="KW-0378">Hydrolase</keyword>
<dbReference type="SUPFAM" id="SSF88723">
    <property type="entry name" value="PIN domain-like"/>
    <property type="match status" value="1"/>
</dbReference>
<comment type="function">
    <text evidence="6">Toxic component of a toxin-antitoxin (TA) system. An RNase.</text>
</comment>